<feature type="compositionally biased region" description="Polar residues" evidence="1">
    <location>
        <begin position="298"/>
        <end position="312"/>
    </location>
</feature>
<dbReference type="Proteomes" id="UP000235965">
    <property type="component" value="Unassembled WGS sequence"/>
</dbReference>
<dbReference type="EMBL" id="NEVH01019416">
    <property type="protein sequence ID" value="PNF22382.1"/>
    <property type="molecule type" value="Genomic_DNA"/>
</dbReference>
<proteinExistence type="predicted"/>
<dbReference type="AlphaFoldDB" id="A0A2J7Q1B0"/>
<dbReference type="STRING" id="105785.A0A2J7Q1B0"/>
<sequence length="817" mass="92091">MSAKSTNVSNLELRNEVRQKIFNRSRVTDLSKDAIGMELSEVNQKAICNQSLMISECDSHAKAENIDDTQTWKEKPRVPFNHTSNKDCINSSEEEQMGDTADVSHLLKSCNMNPVYNVKALYSNDLEKVTQHCEPAACISVSGDRASQSDYVEAETSLKQASSSKQTIVQVLGRTEKCKAKDNSVTLFKQTDSTYYFPPSKVTHPNTDGRCSEQTGSVLDVKRENASENCSSMELNVETSVPAVSLNLNIPLNVKELGKRSQKCDMNVSHLGQKLVNEIIQKTADESSLLHDRHVSEDSNTSSDKVSQVSHTSRMDNGVIKENLSMQLLREAKTYTGCTTGTAKKLSVEYDIGGNAASHNNQQYATKGIPDKICTQENSTENMQMLKSNARDSFILGEELDDKQGWTTNQLTLNEYLEPSDLHVRMRTPLEIQGNQIMEQVNSATPMKSKEYGVMKGNLDCSQLQSTLASMPDEMELSIIKDLSHESNESYNKLVENVRIADEIIREKTFMTDECDLLDNSQCAQQNSEEGTSLLQKLSNMGNIINELVTRKEESTKHLELKTVTGQEKCNLDEKFKPSIKQTDEQMKPRKLRINQSEDVTISSLEEQIKAEELRSGHVWSIKDISNALWSFQFLYKSLTLILKLNPCEMKDSGKVVTDIQLISHATEKADPLVIFVHHVLLRKFQTQALESMCRTTLDVVKVLETISAEVKKLKIFVKDIIELETLDMLRIENTCVSFEVADLNIHAWFRINVNIDMWEDISPADVSAENLFGSVREHEIKHLVTAATRGPNCLRDYIRIIKEYVKVLGKKQLFVK</sequence>
<reference evidence="2 3" key="1">
    <citation type="submission" date="2017-12" db="EMBL/GenBank/DDBJ databases">
        <title>Hemimetabolous genomes reveal molecular basis of termite eusociality.</title>
        <authorList>
            <person name="Harrison M.C."/>
            <person name="Jongepier E."/>
            <person name="Robertson H.M."/>
            <person name="Arning N."/>
            <person name="Bitard-Feildel T."/>
            <person name="Chao H."/>
            <person name="Childers C.P."/>
            <person name="Dinh H."/>
            <person name="Doddapaneni H."/>
            <person name="Dugan S."/>
            <person name="Gowin J."/>
            <person name="Greiner C."/>
            <person name="Han Y."/>
            <person name="Hu H."/>
            <person name="Hughes D.S.T."/>
            <person name="Huylmans A.-K."/>
            <person name="Kemena C."/>
            <person name="Kremer L.P.M."/>
            <person name="Lee S.L."/>
            <person name="Lopez-Ezquerra A."/>
            <person name="Mallet L."/>
            <person name="Monroy-Kuhn J.M."/>
            <person name="Moser A."/>
            <person name="Murali S.C."/>
            <person name="Muzny D.M."/>
            <person name="Otani S."/>
            <person name="Piulachs M.-D."/>
            <person name="Poelchau M."/>
            <person name="Qu J."/>
            <person name="Schaub F."/>
            <person name="Wada-Katsumata A."/>
            <person name="Worley K.C."/>
            <person name="Xie Q."/>
            <person name="Ylla G."/>
            <person name="Poulsen M."/>
            <person name="Gibbs R.A."/>
            <person name="Schal C."/>
            <person name="Richards S."/>
            <person name="Belles X."/>
            <person name="Korb J."/>
            <person name="Bornberg-Bauer E."/>
        </authorList>
    </citation>
    <scope>NUCLEOTIDE SEQUENCE [LARGE SCALE GENOMIC DNA]</scope>
    <source>
        <tissue evidence="2">Whole body</tissue>
    </source>
</reference>
<accession>A0A2J7Q1B0</accession>
<dbReference type="OrthoDB" id="8197607at2759"/>
<organism evidence="2 3">
    <name type="scientific">Cryptotermes secundus</name>
    <dbReference type="NCBI Taxonomy" id="105785"/>
    <lineage>
        <taxon>Eukaryota</taxon>
        <taxon>Metazoa</taxon>
        <taxon>Ecdysozoa</taxon>
        <taxon>Arthropoda</taxon>
        <taxon>Hexapoda</taxon>
        <taxon>Insecta</taxon>
        <taxon>Pterygota</taxon>
        <taxon>Neoptera</taxon>
        <taxon>Polyneoptera</taxon>
        <taxon>Dictyoptera</taxon>
        <taxon>Blattodea</taxon>
        <taxon>Blattoidea</taxon>
        <taxon>Termitoidae</taxon>
        <taxon>Kalotermitidae</taxon>
        <taxon>Cryptotermitinae</taxon>
        <taxon>Cryptotermes</taxon>
    </lineage>
</organism>
<protein>
    <submittedName>
        <fullName evidence="2">Uncharacterized protein</fullName>
    </submittedName>
</protein>
<dbReference type="InParanoid" id="A0A2J7Q1B0"/>
<evidence type="ECO:0000256" key="1">
    <source>
        <dbReference type="SAM" id="MobiDB-lite"/>
    </source>
</evidence>
<name>A0A2J7Q1B0_9NEOP</name>
<feature type="region of interest" description="Disordered" evidence="1">
    <location>
        <begin position="291"/>
        <end position="315"/>
    </location>
</feature>
<evidence type="ECO:0000313" key="2">
    <source>
        <dbReference type="EMBL" id="PNF22382.1"/>
    </source>
</evidence>
<gene>
    <name evidence="2" type="ORF">B7P43_G17264</name>
</gene>
<keyword evidence="3" id="KW-1185">Reference proteome</keyword>
<comment type="caution">
    <text evidence="2">The sequence shown here is derived from an EMBL/GenBank/DDBJ whole genome shotgun (WGS) entry which is preliminary data.</text>
</comment>
<evidence type="ECO:0000313" key="3">
    <source>
        <dbReference type="Proteomes" id="UP000235965"/>
    </source>
</evidence>